<feature type="signal peptide" evidence="1">
    <location>
        <begin position="1"/>
        <end position="29"/>
    </location>
</feature>
<keyword evidence="1" id="KW-0732">Signal</keyword>
<organism evidence="2 3">
    <name type="scientific">Spirosoma endbachense</name>
    <dbReference type="NCBI Taxonomy" id="2666025"/>
    <lineage>
        <taxon>Bacteria</taxon>
        <taxon>Pseudomonadati</taxon>
        <taxon>Bacteroidota</taxon>
        <taxon>Cytophagia</taxon>
        <taxon>Cytophagales</taxon>
        <taxon>Cytophagaceae</taxon>
        <taxon>Spirosoma</taxon>
    </lineage>
</organism>
<dbReference type="Proteomes" id="UP000464577">
    <property type="component" value="Chromosome"/>
</dbReference>
<evidence type="ECO:0000256" key="1">
    <source>
        <dbReference type="SAM" id="SignalP"/>
    </source>
</evidence>
<dbReference type="KEGG" id="senf:GJR95_02780"/>
<keyword evidence="3" id="KW-1185">Reference proteome</keyword>
<dbReference type="EMBL" id="CP045997">
    <property type="protein sequence ID" value="QHV94015.1"/>
    <property type="molecule type" value="Genomic_DNA"/>
</dbReference>
<dbReference type="AlphaFoldDB" id="A0A6P1VMT2"/>
<evidence type="ECO:0000313" key="3">
    <source>
        <dbReference type="Proteomes" id="UP000464577"/>
    </source>
</evidence>
<gene>
    <name evidence="2" type="ORF">GJR95_02780</name>
</gene>
<accession>A0A6P1VMT2</accession>
<feature type="chain" id="PRO_5026786320" evidence="1">
    <location>
        <begin position="30"/>
        <end position="152"/>
    </location>
</feature>
<protein>
    <submittedName>
        <fullName evidence="2">Uncharacterized protein</fullName>
    </submittedName>
</protein>
<proteinExistence type="predicted"/>
<sequence>MRLSDRILIYIASLLLFFAGVALCSMASAQTLPMHANQDPGYWYNLYQEEQARANGLEASGRTSIDGLKASLKAANDTITKQSATIVRLVKERNNQADRATLAEKQLKPVSDELAKYEGKTIAGKAIRKVSNALKYVGGVTIIIIGVKAALL</sequence>
<dbReference type="RefSeq" id="WP_162384436.1">
    <property type="nucleotide sequence ID" value="NZ_CP045997.1"/>
</dbReference>
<reference evidence="2 3" key="1">
    <citation type="submission" date="2019-11" db="EMBL/GenBank/DDBJ databases">
        <title>Spirosoma endbachense sp. nov., isolated from a natural salt meadow.</title>
        <authorList>
            <person name="Rojas J."/>
            <person name="Ambika Manirajan B."/>
            <person name="Ratering S."/>
            <person name="Suarez C."/>
            <person name="Geissler-Plaum R."/>
            <person name="Schnell S."/>
        </authorList>
    </citation>
    <scope>NUCLEOTIDE SEQUENCE [LARGE SCALE GENOMIC DNA]</scope>
    <source>
        <strain evidence="2 3">I-24</strain>
    </source>
</reference>
<name>A0A6P1VMT2_9BACT</name>
<evidence type="ECO:0000313" key="2">
    <source>
        <dbReference type="EMBL" id="QHV94015.1"/>
    </source>
</evidence>